<protein>
    <submittedName>
        <fullName evidence="1">Uncharacterized protein</fullName>
    </submittedName>
</protein>
<accession>A0ACC2RQM2</accession>
<gene>
    <name evidence="1" type="ORF">DSO57_1035063</name>
</gene>
<dbReference type="Proteomes" id="UP001165960">
    <property type="component" value="Unassembled WGS sequence"/>
</dbReference>
<keyword evidence="2" id="KW-1185">Reference proteome</keyword>
<dbReference type="EMBL" id="QTSX02006692">
    <property type="protein sequence ID" value="KAJ9052354.1"/>
    <property type="molecule type" value="Genomic_DNA"/>
</dbReference>
<sequence>MPPTVAVEVISPIGDYISETDSVSPCISPTQFYSTRNSSARNLTSHSDTEINPLHRKSRPRSLSELRNSHLFLDSLGSADARLSILFADPQQLKTKPSRNSVTLPRNLGRLSYSLSNNDSVMDAYRQNARKTNDPKVQLEFGKFLLESAYNLLNKESFTYDVNGAAKLEKEGIFWIRRLQKLNNPEAVYIVGTWHEKGLYGCSPNESRANSLFLSAAKLGFAPAMDKVAFHYERKKDYTRAVAYYKKAAALADPSANYRLGVAYVYGELKLGVNHKNAQFYLRRSAAEANAYCPQGAYIWALILFGLYEEDVGIRDEVEGREYLIKAAELNYLPAMFKLGYCYEFGEFEFPVDPRLSIEYYKRAAQGGHPESQVALSGWYLTGAPGILDQSDTLAFQWCSKASAHGLGKAEYAMGQYYEMGVGIEPNLNEALEWYKKASAHGFLKAKERLAQSDVAPALSRSLYGSMRQQSRTSKDKKKNDCVIS</sequence>
<proteinExistence type="predicted"/>
<name>A0ACC2RQM2_9FUNG</name>
<evidence type="ECO:0000313" key="2">
    <source>
        <dbReference type="Proteomes" id="UP001165960"/>
    </source>
</evidence>
<organism evidence="1 2">
    <name type="scientific">Entomophthora muscae</name>
    <dbReference type="NCBI Taxonomy" id="34485"/>
    <lineage>
        <taxon>Eukaryota</taxon>
        <taxon>Fungi</taxon>
        <taxon>Fungi incertae sedis</taxon>
        <taxon>Zoopagomycota</taxon>
        <taxon>Entomophthoromycotina</taxon>
        <taxon>Entomophthoromycetes</taxon>
        <taxon>Entomophthorales</taxon>
        <taxon>Entomophthoraceae</taxon>
        <taxon>Entomophthora</taxon>
    </lineage>
</organism>
<comment type="caution">
    <text evidence="1">The sequence shown here is derived from an EMBL/GenBank/DDBJ whole genome shotgun (WGS) entry which is preliminary data.</text>
</comment>
<evidence type="ECO:0000313" key="1">
    <source>
        <dbReference type="EMBL" id="KAJ9052354.1"/>
    </source>
</evidence>
<reference evidence="1" key="1">
    <citation type="submission" date="2022-04" db="EMBL/GenBank/DDBJ databases">
        <title>Genome of the entomopathogenic fungus Entomophthora muscae.</title>
        <authorList>
            <person name="Elya C."/>
            <person name="Lovett B.R."/>
            <person name="Lee E."/>
            <person name="Macias A.M."/>
            <person name="Hajek A.E."/>
            <person name="De Bivort B.L."/>
            <person name="Kasson M.T."/>
            <person name="De Fine Licht H.H."/>
            <person name="Stajich J.E."/>
        </authorList>
    </citation>
    <scope>NUCLEOTIDE SEQUENCE</scope>
    <source>
        <strain evidence="1">Berkeley</strain>
    </source>
</reference>